<feature type="domain" description="Endoglucanase B carbohydrate binding" evidence="5">
    <location>
        <begin position="159"/>
        <end position="223"/>
    </location>
</feature>
<dbReference type="Gene3D" id="3.20.20.80">
    <property type="entry name" value="Glycosidases"/>
    <property type="match status" value="1"/>
</dbReference>
<feature type="domain" description="Glycoside hydrolase family 5" evidence="4">
    <location>
        <begin position="28"/>
        <end position="95"/>
    </location>
</feature>
<dbReference type="AlphaFoldDB" id="A0A136PIZ4"/>
<keyword evidence="7" id="KW-1185">Reference proteome</keyword>
<dbReference type="InterPro" id="IPR040946">
    <property type="entry name" value="CBM46"/>
</dbReference>
<evidence type="ECO:0008006" key="8">
    <source>
        <dbReference type="Google" id="ProtNLM"/>
    </source>
</evidence>
<keyword evidence="2 3" id="KW-0326">Glycosidase</keyword>
<comment type="similarity">
    <text evidence="3">Belongs to the glycosyl hydrolase 5 (cellulase A) family.</text>
</comment>
<name>A0A136PIZ4_9ACTN</name>
<organism evidence="6 7">
    <name type="scientific">Micromonospora rosaria</name>
    <dbReference type="NCBI Taxonomy" id="47874"/>
    <lineage>
        <taxon>Bacteria</taxon>
        <taxon>Bacillati</taxon>
        <taxon>Actinomycetota</taxon>
        <taxon>Actinomycetes</taxon>
        <taxon>Micromonosporales</taxon>
        <taxon>Micromonosporaceae</taxon>
        <taxon>Micromonospora</taxon>
    </lineage>
</organism>
<dbReference type="GO" id="GO:0004553">
    <property type="term" value="F:hydrolase activity, hydrolyzing O-glycosyl compounds"/>
    <property type="evidence" value="ECO:0007669"/>
    <property type="project" value="InterPro"/>
</dbReference>
<dbReference type="EMBL" id="LRQV01000208">
    <property type="protein sequence ID" value="KXK58331.1"/>
    <property type="molecule type" value="Genomic_DNA"/>
</dbReference>
<evidence type="ECO:0000256" key="2">
    <source>
        <dbReference type="ARBA" id="ARBA00023295"/>
    </source>
</evidence>
<dbReference type="GO" id="GO:0000272">
    <property type="term" value="P:polysaccharide catabolic process"/>
    <property type="evidence" value="ECO:0007669"/>
    <property type="project" value="InterPro"/>
</dbReference>
<sequence>MPIRRCPLHTNGDQERLDALADTIEELDDPRIAATTHFYGWWPFSVNIAGGTRYDATVEQDLISNFDRVHATFVERDIPVIIGEWALLTWDHNRPGVIERGEFLMFLEAVGYHARLRNLTTMVWDAGQFLERSTLRWRDQGVYDISGRAGPPAPAPPPAGPANWTTYKEFWQHFQPDYPAGTIILKPEFFAEVTDGTVDLTFHFWSGAKTTYRITKSGTSVTGSPR</sequence>
<evidence type="ECO:0000259" key="4">
    <source>
        <dbReference type="Pfam" id="PF00150"/>
    </source>
</evidence>
<dbReference type="InterPro" id="IPR001547">
    <property type="entry name" value="Glyco_hydro_5"/>
</dbReference>
<dbReference type="OrthoDB" id="9800955at2"/>
<evidence type="ECO:0000256" key="3">
    <source>
        <dbReference type="RuleBase" id="RU361153"/>
    </source>
</evidence>
<protein>
    <recommendedName>
        <fullName evidence="8">Glycoside hydrolase family 5 domain-containing protein</fullName>
    </recommendedName>
</protein>
<dbReference type="Pfam" id="PF00150">
    <property type="entry name" value="Cellulase"/>
    <property type="match status" value="1"/>
</dbReference>
<gene>
    <name evidence="6" type="ORF">AWW66_30380</name>
</gene>
<evidence type="ECO:0000313" key="6">
    <source>
        <dbReference type="EMBL" id="KXK58331.1"/>
    </source>
</evidence>
<reference evidence="6 7" key="1">
    <citation type="submission" date="2016-01" db="EMBL/GenBank/DDBJ databases">
        <title>Whole genome sequence and analysis of Micromonospora rosaria DSM 803, which can produce antibacterial substance rosamicin.</title>
        <authorList>
            <person name="Yang H."/>
            <person name="He X."/>
            <person name="Zhu D."/>
        </authorList>
    </citation>
    <scope>NUCLEOTIDE SEQUENCE [LARGE SCALE GENOMIC DNA]</scope>
    <source>
        <strain evidence="6 7">DSM 803</strain>
    </source>
</reference>
<comment type="caution">
    <text evidence="6">The sequence shown here is derived from an EMBL/GenBank/DDBJ whole genome shotgun (WGS) entry which is preliminary data.</text>
</comment>
<dbReference type="SUPFAM" id="SSF51445">
    <property type="entry name" value="(Trans)glycosidases"/>
    <property type="match status" value="1"/>
</dbReference>
<keyword evidence="1 3" id="KW-0378">Hydrolase</keyword>
<evidence type="ECO:0000313" key="7">
    <source>
        <dbReference type="Proteomes" id="UP000070620"/>
    </source>
</evidence>
<dbReference type="InterPro" id="IPR017853">
    <property type="entry name" value="GH"/>
</dbReference>
<dbReference type="Gene3D" id="2.60.40.10">
    <property type="entry name" value="Immunoglobulins"/>
    <property type="match status" value="1"/>
</dbReference>
<accession>A0A136PIZ4</accession>
<proteinExistence type="inferred from homology"/>
<dbReference type="Pfam" id="PF18448">
    <property type="entry name" value="CBM46"/>
    <property type="match status" value="1"/>
</dbReference>
<dbReference type="Proteomes" id="UP000070620">
    <property type="component" value="Unassembled WGS sequence"/>
</dbReference>
<evidence type="ECO:0000259" key="5">
    <source>
        <dbReference type="Pfam" id="PF18448"/>
    </source>
</evidence>
<dbReference type="InterPro" id="IPR013783">
    <property type="entry name" value="Ig-like_fold"/>
</dbReference>
<dbReference type="RefSeq" id="WP_067373713.1">
    <property type="nucleotide sequence ID" value="NZ_JBIUBN010000023.1"/>
</dbReference>
<evidence type="ECO:0000256" key="1">
    <source>
        <dbReference type="ARBA" id="ARBA00022801"/>
    </source>
</evidence>